<feature type="region of interest" description="Disordered" evidence="1">
    <location>
        <begin position="1"/>
        <end position="35"/>
    </location>
</feature>
<gene>
    <name evidence="2" type="ORF">K505DRAFT_324988</name>
</gene>
<proteinExistence type="predicted"/>
<dbReference type="Proteomes" id="UP000799757">
    <property type="component" value="Unassembled WGS sequence"/>
</dbReference>
<name>A0A6A6XDH9_9PLEO</name>
<evidence type="ECO:0000256" key="1">
    <source>
        <dbReference type="SAM" id="MobiDB-lite"/>
    </source>
</evidence>
<accession>A0A6A6XDH9</accession>
<keyword evidence="3" id="KW-1185">Reference proteome</keyword>
<reference evidence="2" key="1">
    <citation type="journal article" date="2020" name="Stud. Mycol.">
        <title>101 Dothideomycetes genomes: a test case for predicting lifestyles and emergence of pathogens.</title>
        <authorList>
            <person name="Haridas S."/>
            <person name="Albert R."/>
            <person name="Binder M."/>
            <person name="Bloem J."/>
            <person name="Labutti K."/>
            <person name="Salamov A."/>
            <person name="Andreopoulos B."/>
            <person name="Baker S."/>
            <person name="Barry K."/>
            <person name="Bills G."/>
            <person name="Bluhm B."/>
            <person name="Cannon C."/>
            <person name="Castanera R."/>
            <person name="Culley D."/>
            <person name="Daum C."/>
            <person name="Ezra D."/>
            <person name="Gonzalez J."/>
            <person name="Henrissat B."/>
            <person name="Kuo A."/>
            <person name="Liang C."/>
            <person name="Lipzen A."/>
            <person name="Lutzoni F."/>
            <person name="Magnuson J."/>
            <person name="Mondo S."/>
            <person name="Nolan M."/>
            <person name="Ohm R."/>
            <person name="Pangilinan J."/>
            <person name="Park H.-J."/>
            <person name="Ramirez L."/>
            <person name="Alfaro M."/>
            <person name="Sun H."/>
            <person name="Tritt A."/>
            <person name="Yoshinaga Y."/>
            <person name="Zwiers L.-H."/>
            <person name="Turgeon B."/>
            <person name="Goodwin S."/>
            <person name="Spatafora J."/>
            <person name="Crous P."/>
            <person name="Grigoriev I."/>
        </authorList>
    </citation>
    <scope>NUCLEOTIDE SEQUENCE</scope>
    <source>
        <strain evidence="2">CBS 109.77</strain>
    </source>
</reference>
<dbReference type="PANTHER" id="PTHR38797">
    <property type="entry name" value="NUCLEAR PORE COMPLEX PROTEIN NUP85-RELATED"/>
    <property type="match status" value="1"/>
</dbReference>
<dbReference type="InterPro" id="IPR022085">
    <property type="entry name" value="OpdG"/>
</dbReference>
<evidence type="ECO:0000313" key="2">
    <source>
        <dbReference type="EMBL" id="KAF2794083.1"/>
    </source>
</evidence>
<dbReference type="EMBL" id="MU001903">
    <property type="protein sequence ID" value="KAF2794083.1"/>
    <property type="molecule type" value="Genomic_DNA"/>
</dbReference>
<dbReference type="PANTHER" id="PTHR38797:SF4">
    <property type="entry name" value="NUCLEAR PORE COMPLEX PROTEIN NUP85"/>
    <property type="match status" value="1"/>
</dbReference>
<dbReference type="Pfam" id="PF12311">
    <property type="entry name" value="DUF3632"/>
    <property type="match status" value="1"/>
</dbReference>
<dbReference type="AlphaFoldDB" id="A0A6A6XDH9"/>
<evidence type="ECO:0000313" key="3">
    <source>
        <dbReference type="Proteomes" id="UP000799757"/>
    </source>
</evidence>
<organism evidence="2 3">
    <name type="scientific">Melanomma pulvis-pyrius CBS 109.77</name>
    <dbReference type="NCBI Taxonomy" id="1314802"/>
    <lineage>
        <taxon>Eukaryota</taxon>
        <taxon>Fungi</taxon>
        <taxon>Dikarya</taxon>
        <taxon>Ascomycota</taxon>
        <taxon>Pezizomycotina</taxon>
        <taxon>Dothideomycetes</taxon>
        <taxon>Pleosporomycetidae</taxon>
        <taxon>Pleosporales</taxon>
        <taxon>Melanommataceae</taxon>
        <taxon>Melanomma</taxon>
    </lineage>
</organism>
<dbReference type="OrthoDB" id="3350591at2759"/>
<sequence length="329" mass="36752">MPSPSAKTASDGVIIKSNSNVKSGGKERADPSMTPNLKVEEAIATIEDEPKQIDAIKGIRGWFGPNENSVFYPIVQEYLAATLSLTETTKRLSEAVDEKISENGVNGVNYLDLFYSILHSAKRIPWTETDGHTKLVELVKRLKTPSAEDVDHFSGIPNWGMATREVLNDSPGAGAGYSVPEVHAWTNVNYFLARIEKERILGSLEPIYGLYALREALEKAHKDDGPNDAHKPGTVIEKYNAYVPAAAVWVLVLRKDLYELEKDMAPTNPNQGNPARGGELWKGKAEFSKERWALWKKRFGEIRKQEELDQETRDIAREAFEAMDQVDKP</sequence>
<dbReference type="InterPro" id="IPR053204">
    <property type="entry name" value="Oxopyrrolidines_Biosynth-assoc"/>
</dbReference>
<protein>
    <submittedName>
        <fullName evidence="2">Uncharacterized protein</fullName>
    </submittedName>
</protein>